<dbReference type="GO" id="GO:0003677">
    <property type="term" value="F:DNA binding"/>
    <property type="evidence" value="ECO:0007669"/>
    <property type="project" value="UniProtKB-KW"/>
</dbReference>
<keyword evidence="5" id="KW-1185">Reference proteome</keyword>
<dbReference type="Pfam" id="PF03704">
    <property type="entry name" value="BTAD"/>
    <property type="match status" value="1"/>
</dbReference>
<feature type="region of interest" description="Disordered" evidence="2">
    <location>
        <begin position="29"/>
        <end position="49"/>
    </location>
</feature>
<dbReference type="PROSITE" id="PS50005">
    <property type="entry name" value="TPR"/>
    <property type="match status" value="1"/>
</dbReference>
<proteinExistence type="predicted"/>
<evidence type="ECO:0000256" key="2">
    <source>
        <dbReference type="SAM" id="MobiDB-lite"/>
    </source>
</evidence>
<dbReference type="Proteomes" id="UP000614915">
    <property type="component" value="Unassembled WGS sequence"/>
</dbReference>
<evidence type="ECO:0000313" key="5">
    <source>
        <dbReference type="Proteomes" id="UP000614915"/>
    </source>
</evidence>
<evidence type="ECO:0000256" key="1">
    <source>
        <dbReference type="PROSITE-ProRule" id="PRU00339"/>
    </source>
</evidence>
<evidence type="ECO:0000259" key="3">
    <source>
        <dbReference type="SMART" id="SM01043"/>
    </source>
</evidence>
<dbReference type="InterPro" id="IPR051677">
    <property type="entry name" value="AfsR-DnrI-RedD_regulator"/>
</dbReference>
<comment type="caution">
    <text evidence="4">The sequence shown here is derived from an EMBL/GenBank/DDBJ whole genome shotgun (WGS) entry which is preliminary data.</text>
</comment>
<dbReference type="InterPro" id="IPR019734">
    <property type="entry name" value="TPR_rpt"/>
</dbReference>
<dbReference type="PANTHER" id="PTHR35807:SF2">
    <property type="entry name" value="TRANSCRIPTIONAL ACTIVATOR DOMAIN"/>
    <property type="match status" value="1"/>
</dbReference>
<dbReference type="SMART" id="SM01043">
    <property type="entry name" value="BTAD"/>
    <property type="match status" value="1"/>
</dbReference>
<dbReference type="SUPFAM" id="SSF48452">
    <property type="entry name" value="TPR-like"/>
    <property type="match status" value="1"/>
</dbReference>
<reference evidence="4 5" key="1">
    <citation type="submission" date="2020-11" db="EMBL/GenBank/DDBJ databases">
        <title>Sequencing the genomes of 1000 actinobacteria strains.</title>
        <authorList>
            <person name="Klenk H.-P."/>
        </authorList>
    </citation>
    <scope>NUCLEOTIDE SEQUENCE [LARGE SCALE GENOMIC DNA]</scope>
    <source>
        <strain evidence="4 5">DSM 101692</strain>
    </source>
</reference>
<organism evidence="4 5">
    <name type="scientific">Micromonospora ureilytica</name>
    <dbReference type="NCBI Taxonomy" id="709868"/>
    <lineage>
        <taxon>Bacteria</taxon>
        <taxon>Bacillati</taxon>
        <taxon>Actinomycetota</taxon>
        <taxon>Actinomycetes</taxon>
        <taxon>Micromonosporales</taxon>
        <taxon>Micromonosporaceae</taxon>
        <taxon>Micromonospora</taxon>
    </lineage>
</organism>
<keyword evidence="1" id="KW-0802">TPR repeat</keyword>
<dbReference type="Gene3D" id="1.25.40.10">
    <property type="entry name" value="Tetratricopeptide repeat domain"/>
    <property type="match status" value="1"/>
</dbReference>
<accession>A0ABS0J9P9</accession>
<evidence type="ECO:0000313" key="4">
    <source>
        <dbReference type="EMBL" id="MBG6063777.1"/>
    </source>
</evidence>
<dbReference type="EMBL" id="JADOTX010000001">
    <property type="protein sequence ID" value="MBG6063777.1"/>
    <property type="molecule type" value="Genomic_DNA"/>
</dbReference>
<dbReference type="InterPro" id="IPR005158">
    <property type="entry name" value="BTAD"/>
</dbReference>
<name>A0ABS0J9P9_9ACTN</name>
<dbReference type="InterPro" id="IPR011990">
    <property type="entry name" value="TPR-like_helical_dom_sf"/>
</dbReference>
<feature type="repeat" description="TPR" evidence="1">
    <location>
        <begin position="134"/>
        <end position="167"/>
    </location>
</feature>
<gene>
    <name evidence="4" type="ORF">IW248_000064</name>
</gene>
<feature type="domain" description="Bacterial transcriptional activator" evidence="3">
    <location>
        <begin position="73"/>
        <end position="212"/>
    </location>
</feature>
<protein>
    <submittedName>
        <fullName evidence="4">DNA-binding SARP family transcriptional activator</fullName>
    </submittedName>
</protein>
<keyword evidence="4" id="KW-0238">DNA-binding</keyword>
<dbReference type="PANTHER" id="PTHR35807">
    <property type="entry name" value="TRANSCRIPTIONAL REGULATOR REDD-RELATED"/>
    <property type="match status" value="1"/>
</dbReference>
<sequence length="218" mass="23660">MAMPLDVGTARSSATTTFAAMVRLASSGGVGVPAGGSDSSSRGVLDPQRRSPTDHFVIAAHPSLALDVGHVELDVEEFRTESAHGLRLAEQGESDDARAALLLAEQRYRGDFLEDEPYDDWSRPTREEARRVYLRVVRKLASLARDAGDIDETIRHLGRALELEPHDEGVHGEFIRTLTDAGRHGEAAQAYRRYGEAMSAIGVPARARGRLCGAQGWS</sequence>